<dbReference type="KEGG" id="yti:FNA67_19370"/>
<protein>
    <submittedName>
        <fullName evidence="1">Uncharacterized protein</fullName>
    </submittedName>
</protein>
<keyword evidence="2" id="KW-1185">Reference proteome</keyword>
<organism evidence="1 2">
    <name type="scientific">Paradevosia tibetensis</name>
    <dbReference type="NCBI Taxonomy" id="1447062"/>
    <lineage>
        <taxon>Bacteria</taxon>
        <taxon>Pseudomonadati</taxon>
        <taxon>Pseudomonadota</taxon>
        <taxon>Alphaproteobacteria</taxon>
        <taxon>Hyphomicrobiales</taxon>
        <taxon>Devosiaceae</taxon>
        <taxon>Paradevosia</taxon>
    </lineage>
</organism>
<proteinExistence type="predicted"/>
<dbReference type="EMBL" id="CP041690">
    <property type="protein sequence ID" value="QEE22190.1"/>
    <property type="molecule type" value="Genomic_DNA"/>
</dbReference>
<dbReference type="RefSeq" id="WP_147657697.1">
    <property type="nucleotide sequence ID" value="NZ_BMFM01000001.1"/>
</dbReference>
<dbReference type="Proteomes" id="UP000321062">
    <property type="component" value="Chromosome"/>
</dbReference>
<sequence>MRAAPQPPSDGDDDLIARVRRLEVTLAREIGPEGQTPSDPADRPRLLALLDDLQTTRASLEIGAGRLRAELDRLDRGMSAAGAYGRAGRQAPRRQG</sequence>
<dbReference type="AlphaFoldDB" id="A0A5B9DRX4"/>
<evidence type="ECO:0000313" key="1">
    <source>
        <dbReference type="EMBL" id="QEE22190.1"/>
    </source>
</evidence>
<accession>A0A5B9DRX4</accession>
<gene>
    <name evidence="1" type="ORF">FNA67_19370</name>
</gene>
<reference evidence="1 2" key="1">
    <citation type="journal article" date="2015" name="Int. J. Syst. Evol. Microbiol.">
        <title>Youhaiella tibetensis gen. nov., sp. nov., isolated from subsurface sediment.</title>
        <authorList>
            <person name="Wang Y.X."/>
            <person name="Huang F.Q."/>
            <person name="Nogi Y."/>
            <person name="Pang S.J."/>
            <person name="Wang P.K."/>
            <person name="Lv J."/>
        </authorList>
    </citation>
    <scope>NUCLEOTIDE SEQUENCE [LARGE SCALE GENOMIC DNA]</scope>
    <source>
        <strain evidence="2">fig4</strain>
    </source>
</reference>
<evidence type="ECO:0000313" key="2">
    <source>
        <dbReference type="Proteomes" id="UP000321062"/>
    </source>
</evidence>
<name>A0A5B9DRX4_9HYPH</name>